<feature type="domain" description="Rhodanese" evidence="1">
    <location>
        <begin position="14"/>
        <end position="98"/>
    </location>
</feature>
<dbReference type="Proteomes" id="UP001186118">
    <property type="component" value="Unassembled WGS sequence"/>
</dbReference>
<name>A0AAE4Q7J8_STRCB</name>
<reference evidence="2" key="1">
    <citation type="submission" date="2021-04" db="EMBL/GenBank/DDBJ databases">
        <title>Draft genomes of 20 S. canis strains.</title>
        <authorList>
            <person name="Pagnossin D."/>
            <person name="Weir W."/>
            <person name="Smith A."/>
            <person name="Ure R."/>
            <person name="Oravcova K."/>
        </authorList>
    </citation>
    <scope>NUCLEOTIDE SEQUENCE</scope>
    <source>
        <strain evidence="2">284</strain>
    </source>
</reference>
<dbReference type="InterPro" id="IPR050229">
    <property type="entry name" value="GlpE_sulfurtransferase"/>
</dbReference>
<dbReference type="SUPFAM" id="SSF52821">
    <property type="entry name" value="Rhodanese/Cell cycle control phosphatase"/>
    <property type="match status" value="1"/>
</dbReference>
<sequence>MRTELPDALRIAIEQGHVQVVDVREEQEYKSGHVPTAINIPLSTFADHYQELSSQQEVHVICQTGVRSAQAVAFLEEKGYPAISVEGGTKAWRGKLVKETTD</sequence>
<dbReference type="RefSeq" id="WP_317609634.1">
    <property type="nucleotide sequence ID" value="NZ_JAGQEX010000003.1"/>
</dbReference>
<dbReference type="InterPro" id="IPR001763">
    <property type="entry name" value="Rhodanese-like_dom"/>
</dbReference>
<dbReference type="CDD" id="cd00158">
    <property type="entry name" value="RHOD"/>
    <property type="match status" value="1"/>
</dbReference>
<accession>A0AAE4Q7J8</accession>
<proteinExistence type="predicted"/>
<dbReference type="InterPro" id="IPR036873">
    <property type="entry name" value="Rhodanese-like_dom_sf"/>
</dbReference>
<dbReference type="EMBL" id="JAGQEX010000003">
    <property type="protein sequence ID" value="MDV5976300.1"/>
    <property type="molecule type" value="Genomic_DNA"/>
</dbReference>
<dbReference type="AlphaFoldDB" id="A0AAE4Q7J8"/>
<comment type="caution">
    <text evidence="2">The sequence shown here is derived from an EMBL/GenBank/DDBJ whole genome shotgun (WGS) entry which is preliminary data.</text>
</comment>
<dbReference type="Gene3D" id="3.40.250.10">
    <property type="entry name" value="Rhodanese-like domain"/>
    <property type="match status" value="1"/>
</dbReference>
<evidence type="ECO:0000313" key="3">
    <source>
        <dbReference type="Proteomes" id="UP001186118"/>
    </source>
</evidence>
<evidence type="ECO:0000313" key="2">
    <source>
        <dbReference type="EMBL" id="MDV5976300.1"/>
    </source>
</evidence>
<evidence type="ECO:0000259" key="1">
    <source>
        <dbReference type="PROSITE" id="PS50206"/>
    </source>
</evidence>
<dbReference type="PANTHER" id="PTHR43031:SF17">
    <property type="entry name" value="SULFURTRANSFERASE YTWF-RELATED"/>
    <property type="match status" value="1"/>
</dbReference>
<organism evidence="2 3">
    <name type="scientific">Streptococcus canis</name>
    <dbReference type="NCBI Taxonomy" id="1329"/>
    <lineage>
        <taxon>Bacteria</taxon>
        <taxon>Bacillati</taxon>
        <taxon>Bacillota</taxon>
        <taxon>Bacilli</taxon>
        <taxon>Lactobacillales</taxon>
        <taxon>Streptococcaceae</taxon>
        <taxon>Streptococcus</taxon>
    </lineage>
</organism>
<protein>
    <submittedName>
        <fullName evidence="2">Rhodanese-like domain-containing protein</fullName>
    </submittedName>
</protein>
<gene>
    <name evidence="2" type="ORF">KB584_02235</name>
</gene>
<dbReference type="SMART" id="SM00450">
    <property type="entry name" value="RHOD"/>
    <property type="match status" value="1"/>
</dbReference>
<dbReference type="PROSITE" id="PS50206">
    <property type="entry name" value="RHODANESE_3"/>
    <property type="match status" value="1"/>
</dbReference>
<dbReference type="PANTHER" id="PTHR43031">
    <property type="entry name" value="FAD-DEPENDENT OXIDOREDUCTASE"/>
    <property type="match status" value="1"/>
</dbReference>
<dbReference type="Pfam" id="PF00581">
    <property type="entry name" value="Rhodanese"/>
    <property type="match status" value="1"/>
</dbReference>